<dbReference type="EMBL" id="QRNJ01000031">
    <property type="protein sequence ID" value="RHK38789.1"/>
    <property type="molecule type" value="Genomic_DNA"/>
</dbReference>
<reference evidence="5 6" key="1">
    <citation type="submission" date="2018-08" db="EMBL/GenBank/DDBJ databases">
        <title>A genome reference for cultivated species of the human gut microbiota.</title>
        <authorList>
            <person name="Zou Y."/>
            <person name="Xue W."/>
            <person name="Luo G."/>
        </authorList>
    </citation>
    <scope>NUCLEOTIDE SEQUENCE [LARGE SCALE GENOMIC DNA]</scope>
    <source>
        <strain evidence="5 6">AF45-14BH</strain>
    </source>
</reference>
<name>A0A415G6Y0_9FIRM</name>
<dbReference type="InterPro" id="IPR013762">
    <property type="entry name" value="Integrase-like_cat_sf"/>
</dbReference>
<dbReference type="CDD" id="cd01189">
    <property type="entry name" value="INT_ICEBs1_C_like"/>
    <property type="match status" value="1"/>
</dbReference>
<dbReference type="PANTHER" id="PTHR30349">
    <property type="entry name" value="PHAGE INTEGRASE-RELATED"/>
    <property type="match status" value="1"/>
</dbReference>
<feature type="domain" description="Tyr recombinase" evidence="4">
    <location>
        <begin position="172"/>
        <end position="361"/>
    </location>
</feature>
<dbReference type="Proteomes" id="UP000283497">
    <property type="component" value="Unassembled WGS sequence"/>
</dbReference>
<evidence type="ECO:0000313" key="6">
    <source>
        <dbReference type="Proteomes" id="UP000283497"/>
    </source>
</evidence>
<sequence length="365" mass="42446">MMYMWTEKTKNGKYKHVERYTDPVTGKEKKVSITTEKNTAQARKTAQRALLVKIDNLLDARTISNITLSELREKWLNDKRRTWKESSYGSEKRNSRKVVEMLGENCIANNLTARYVREHITSLDEDLSLANGRISVFKRMITWGFKNDYISDKSYLDKLEKVATSTETEEDIEEKYLESDEVAKLIKGMKKEPWITLTRFLVLTGLRIGEAFSLTAADIDLKNRHIHVISNYDYINKLTDTPKTPSSKRRVYIQDELLVFARELKKEALANKLIYGSDLIFQRKGKPLVYESYHYQLSTVSQKTLGRKITPHTLRHTHTSLLAEQGVDIETISRRLGHEDSQITRKIYLHVTKKCGKEMRCRCKA</sequence>
<dbReference type="InterPro" id="IPR002104">
    <property type="entry name" value="Integrase_catalytic"/>
</dbReference>
<dbReference type="InterPro" id="IPR011010">
    <property type="entry name" value="DNA_brk_join_enz"/>
</dbReference>
<gene>
    <name evidence="5" type="ORF">DW068_08905</name>
</gene>
<dbReference type="PANTHER" id="PTHR30349:SF64">
    <property type="entry name" value="PROPHAGE INTEGRASE INTD-RELATED"/>
    <property type="match status" value="1"/>
</dbReference>
<evidence type="ECO:0000256" key="2">
    <source>
        <dbReference type="ARBA" id="ARBA00023125"/>
    </source>
</evidence>
<dbReference type="SUPFAM" id="SSF56349">
    <property type="entry name" value="DNA breaking-rejoining enzymes"/>
    <property type="match status" value="1"/>
</dbReference>
<dbReference type="AlphaFoldDB" id="A0A415G6Y0"/>
<proteinExistence type="inferred from homology"/>
<dbReference type="Gene3D" id="1.10.150.130">
    <property type="match status" value="1"/>
</dbReference>
<dbReference type="Pfam" id="PF00589">
    <property type="entry name" value="Phage_integrase"/>
    <property type="match status" value="1"/>
</dbReference>
<evidence type="ECO:0000259" key="4">
    <source>
        <dbReference type="PROSITE" id="PS51898"/>
    </source>
</evidence>
<organism evidence="5 6">
    <name type="scientific">Anaerobutyricum hallii</name>
    <dbReference type="NCBI Taxonomy" id="39488"/>
    <lineage>
        <taxon>Bacteria</taxon>
        <taxon>Bacillati</taxon>
        <taxon>Bacillota</taxon>
        <taxon>Clostridia</taxon>
        <taxon>Lachnospirales</taxon>
        <taxon>Lachnospiraceae</taxon>
        <taxon>Anaerobutyricum</taxon>
    </lineage>
</organism>
<dbReference type="Gene3D" id="1.10.443.10">
    <property type="entry name" value="Intergrase catalytic core"/>
    <property type="match status" value="1"/>
</dbReference>
<dbReference type="GO" id="GO:0003677">
    <property type="term" value="F:DNA binding"/>
    <property type="evidence" value="ECO:0007669"/>
    <property type="project" value="UniProtKB-KW"/>
</dbReference>
<evidence type="ECO:0000256" key="3">
    <source>
        <dbReference type="ARBA" id="ARBA00023172"/>
    </source>
</evidence>
<keyword evidence="3" id="KW-0233">DNA recombination</keyword>
<dbReference type="PROSITE" id="PS51898">
    <property type="entry name" value="TYR_RECOMBINASE"/>
    <property type="match status" value="1"/>
</dbReference>
<keyword evidence="2" id="KW-0238">DNA-binding</keyword>
<evidence type="ECO:0000313" key="5">
    <source>
        <dbReference type="EMBL" id="RHK38789.1"/>
    </source>
</evidence>
<evidence type="ECO:0000256" key="1">
    <source>
        <dbReference type="ARBA" id="ARBA00008857"/>
    </source>
</evidence>
<accession>A0A415G6Y0</accession>
<dbReference type="GO" id="GO:0015074">
    <property type="term" value="P:DNA integration"/>
    <property type="evidence" value="ECO:0007669"/>
    <property type="project" value="InterPro"/>
</dbReference>
<comment type="similarity">
    <text evidence="1">Belongs to the 'phage' integrase family.</text>
</comment>
<dbReference type="InterPro" id="IPR010998">
    <property type="entry name" value="Integrase_recombinase_N"/>
</dbReference>
<comment type="caution">
    <text evidence="5">The sequence shown here is derived from an EMBL/GenBank/DDBJ whole genome shotgun (WGS) entry which is preliminary data.</text>
</comment>
<dbReference type="GO" id="GO:0006310">
    <property type="term" value="P:DNA recombination"/>
    <property type="evidence" value="ECO:0007669"/>
    <property type="project" value="UniProtKB-KW"/>
</dbReference>
<protein>
    <submittedName>
        <fullName evidence="5">Site-specific integrase</fullName>
    </submittedName>
</protein>
<dbReference type="InterPro" id="IPR050090">
    <property type="entry name" value="Tyrosine_recombinase_XerCD"/>
</dbReference>